<gene>
    <name evidence="1" type="ORF">BAE44_0023351</name>
</gene>
<dbReference type="AlphaFoldDB" id="A0A1E5URX8"/>
<dbReference type="EMBL" id="LWDX02066096">
    <property type="protein sequence ID" value="OEL15633.1"/>
    <property type="molecule type" value="Genomic_DNA"/>
</dbReference>
<evidence type="ECO:0000313" key="1">
    <source>
        <dbReference type="EMBL" id="OEL15633.1"/>
    </source>
</evidence>
<dbReference type="Proteomes" id="UP000095767">
    <property type="component" value="Unassembled WGS sequence"/>
</dbReference>
<dbReference type="OrthoDB" id="692647at2759"/>
<feature type="non-terminal residue" evidence="1">
    <location>
        <position position="1"/>
    </location>
</feature>
<comment type="caution">
    <text evidence="1">The sequence shown here is derived from an EMBL/GenBank/DDBJ whole genome shotgun (WGS) entry which is preliminary data.</text>
</comment>
<evidence type="ECO:0000313" key="2">
    <source>
        <dbReference type="Proteomes" id="UP000095767"/>
    </source>
</evidence>
<reference evidence="1 2" key="1">
    <citation type="submission" date="2016-09" db="EMBL/GenBank/DDBJ databases">
        <title>The draft genome of Dichanthelium oligosanthes: A C3 panicoid grass species.</title>
        <authorList>
            <person name="Studer A.J."/>
            <person name="Schnable J.C."/>
            <person name="Brutnell T.P."/>
        </authorList>
    </citation>
    <scope>NUCLEOTIDE SEQUENCE [LARGE SCALE GENOMIC DNA]</scope>
    <source>
        <strain evidence="2">cv. Kellogg 1175</strain>
        <tissue evidence="1">Leaf</tissue>
    </source>
</reference>
<sequence length="65" mass="7500">LQPLRGRLRRNTAAIIMYTAWHLWNERNRRIFEHKILLSGQVLGLIKGDVALRQAACGTPEFELS</sequence>
<proteinExistence type="predicted"/>
<keyword evidence="2" id="KW-1185">Reference proteome</keyword>
<accession>A0A1E5URX8</accession>
<organism evidence="1 2">
    <name type="scientific">Dichanthelium oligosanthes</name>
    <dbReference type="NCBI Taxonomy" id="888268"/>
    <lineage>
        <taxon>Eukaryota</taxon>
        <taxon>Viridiplantae</taxon>
        <taxon>Streptophyta</taxon>
        <taxon>Embryophyta</taxon>
        <taxon>Tracheophyta</taxon>
        <taxon>Spermatophyta</taxon>
        <taxon>Magnoliopsida</taxon>
        <taxon>Liliopsida</taxon>
        <taxon>Poales</taxon>
        <taxon>Poaceae</taxon>
        <taxon>PACMAD clade</taxon>
        <taxon>Panicoideae</taxon>
        <taxon>Panicodae</taxon>
        <taxon>Paniceae</taxon>
        <taxon>Dichantheliinae</taxon>
        <taxon>Dichanthelium</taxon>
    </lineage>
</organism>
<protein>
    <submittedName>
        <fullName evidence="1">Uncharacterized protein</fullName>
    </submittedName>
</protein>
<name>A0A1E5URX8_9POAL</name>